<dbReference type="AlphaFoldDB" id="A0A0K8R526"/>
<proteinExistence type="evidence at transcript level"/>
<sequence>MILRQQISCADLSIVAESTGLFTQPNGSHPRHFSGLLDVGTMSPNCQSHQGLSHCELLLECCCQLLTGLKGKGTVGIMVVESQNNCPRYLMLCVTSVRKKYVKASQNRPEVC</sequence>
<organism evidence="1">
    <name type="scientific">Ixodes ricinus</name>
    <name type="common">Common tick</name>
    <name type="synonym">Acarus ricinus</name>
    <dbReference type="NCBI Taxonomy" id="34613"/>
    <lineage>
        <taxon>Eukaryota</taxon>
        <taxon>Metazoa</taxon>
        <taxon>Ecdysozoa</taxon>
        <taxon>Arthropoda</taxon>
        <taxon>Chelicerata</taxon>
        <taxon>Arachnida</taxon>
        <taxon>Acari</taxon>
        <taxon>Parasitiformes</taxon>
        <taxon>Ixodida</taxon>
        <taxon>Ixodoidea</taxon>
        <taxon>Ixodidae</taxon>
        <taxon>Ixodinae</taxon>
        <taxon>Ixodes</taxon>
    </lineage>
</organism>
<accession>A0A0K8R526</accession>
<evidence type="ECO:0000313" key="1">
    <source>
        <dbReference type="EMBL" id="JAA65993.1"/>
    </source>
</evidence>
<reference evidence="1" key="1">
    <citation type="submission" date="2012-12" db="EMBL/GenBank/DDBJ databases">
        <title>Identification and characterization of a phenylalanine ammonia-lyase gene family in Isatis indigotica Fort.</title>
        <authorList>
            <person name="Liu Q."/>
            <person name="Chen J."/>
            <person name="Zhou X."/>
            <person name="Di P."/>
            <person name="Xiao Y."/>
            <person name="Xuan H."/>
            <person name="Zhang L."/>
            <person name="Chen W."/>
        </authorList>
    </citation>
    <scope>NUCLEOTIDE SEQUENCE</scope>
    <source>
        <tissue evidence="1">Salivary gland</tissue>
    </source>
</reference>
<protein>
    <submittedName>
        <fullName evidence="1">Putative fragile x mental retardation syndrome-related protein 2</fullName>
    </submittedName>
</protein>
<name>A0A0K8R526_IXORI</name>
<dbReference type="EMBL" id="GADI01007815">
    <property type="protein sequence ID" value="JAA65993.1"/>
    <property type="molecule type" value="mRNA"/>
</dbReference>